<dbReference type="OrthoDB" id="26889at2759"/>
<evidence type="ECO:0000313" key="4">
    <source>
        <dbReference type="EMBL" id="TNJ29459.1"/>
    </source>
</evidence>
<evidence type="ECO:0000313" key="3">
    <source>
        <dbReference type="EMBL" id="AXQ17142.1"/>
    </source>
</evidence>
<dbReference type="Proteomes" id="UP000315496">
    <property type="component" value="Chromosome 1"/>
</dbReference>
<name>A0A3Q8HF75_GIAMU</name>
<keyword evidence="1" id="KW-0560">Oxidoreductase</keyword>
<evidence type="ECO:0000256" key="1">
    <source>
        <dbReference type="ARBA" id="ARBA00023002"/>
    </source>
</evidence>
<protein>
    <submittedName>
        <fullName evidence="3 4">NADPH oxidoreductase</fullName>
    </submittedName>
</protein>
<reference evidence="3" key="1">
    <citation type="submission" date="2017-12" db="EMBL/GenBank/DDBJ databases">
        <title>Evolution of oxygen defenses in diplomonads: an ancestral core extended with laterally acquired functions.</title>
        <authorList>
            <person name="Jimenez-Gonzalez A."/>
            <person name="Xu F."/>
            <person name="Andersson J.O."/>
        </authorList>
    </citation>
    <scope>NUCLEOTIDE SEQUENCE</scope>
</reference>
<dbReference type="GO" id="GO:0016491">
    <property type="term" value="F:oxidoreductase activity"/>
    <property type="evidence" value="ECO:0007669"/>
    <property type="project" value="UniProtKB-KW"/>
</dbReference>
<dbReference type="Pfam" id="PF02525">
    <property type="entry name" value="Flavodoxin_2"/>
    <property type="match status" value="1"/>
</dbReference>
<organism evidence="3">
    <name type="scientific">Giardia muris</name>
    <dbReference type="NCBI Taxonomy" id="5742"/>
    <lineage>
        <taxon>Eukaryota</taxon>
        <taxon>Metamonada</taxon>
        <taxon>Diplomonadida</taxon>
        <taxon>Hexamitidae</taxon>
        <taxon>Giardiinae</taxon>
        <taxon>Giardia</taxon>
    </lineage>
</organism>
<proteinExistence type="predicted"/>
<evidence type="ECO:0000259" key="2">
    <source>
        <dbReference type="Pfam" id="PF02525"/>
    </source>
</evidence>
<gene>
    <name evidence="3" type="ORF">GM_10248</name>
    <name evidence="4" type="ORF">GMRT_10248</name>
</gene>
<dbReference type="PANTHER" id="PTHR47307">
    <property type="entry name" value="GLUTATHIONE-REGULATED POTASSIUM-EFFLUX SYSTEM ANCILLARY PROTEIN KEFG"/>
    <property type="match status" value="1"/>
</dbReference>
<dbReference type="InterPro" id="IPR046980">
    <property type="entry name" value="KefG/KefF"/>
</dbReference>
<accession>A0A3Q8HF75</accession>
<dbReference type="EMBL" id="VDLU01000001">
    <property type="protein sequence ID" value="TNJ29459.1"/>
    <property type="molecule type" value="Genomic_DNA"/>
</dbReference>
<feature type="domain" description="Flavodoxin-like fold" evidence="2">
    <location>
        <begin position="2"/>
        <end position="151"/>
    </location>
</feature>
<dbReference type="EMBL" id="MG708258">
    <property type="protein sequence ID" value="AXQ17142.1"/>
    <property type="molecule type" value="Genomic_DNA"/>
</dbReference>
<evidence type="ECO:0000313" key="5">
    <source>
        <dbReference type="Proteomes" id="UP000315496"/>
    </source>
</evidence>
<dbReference type="InterPro" id="IPR003680">
    <property type="entry name" value="Flavodoxin_fold"/>
</dbReference>
<dbReference type="AlphaFoldDB" id="A0A3Q8HF75"/>
<dbReference type="VEuPathDB" id="GiardiaDB:GMRT_10248"/>
<keyword evidence="5" id="KW-1185">Reference proteome</keyword>
<sequence length="164" mass="18615">MRIVLYYSHSVEPKSAVNAPLIEAARQLSNVRVRWLESLYPSLQLTPEQVAAEKKIIEESDAIFFQFPVYWFSCPGMLKTFIDSVFTYGWAFGSASVLKGKKYRIIMTTGGKAESYSGEFTIDDVAKPFIASAVYCKMVPLPFHVLYADSPTEGRVENYLELFR</sequence>
<dbReference type="InterPro" id="IPR029039">
    <property type="entry name" value="Flavoprotein-like_sf"/>
</dbReference>
<dbReference type="PANTHER" id="PTHR47307:SF1">
    <property type="entry name" value="GLUTATHIONE-REGULATED POTASSIUM-EFFLUX SYSTEM ANCILLARY PROTEIN KEFG"/>
    <property type="match status" value="1"/>
</dbReference>
<dbReference type="SUPFAM" id="SSF52218">
    <property type="entry name" value="Flavoproteins"/>
    <property type="match status" value="1"/>
</dbReference>
<dbReference type="Gene3D" id="3.40.50.360">
    <property type="match status" value="1"/>
</dbReference>
<reference evidence="4 5" key="2">
    <citation type="submission" date="2019-05" db="EMBL/GenBank/DDBJ databases">
        <title>The compact genome of Giardia muris reveals important steps in the evolution of intestinal protozoan parasites.</title>
        <authorList>
            <person name="Xu F."/>
            <person name="Jimenez-Gonzalez A."/>
            <person name="Einarsson E."/>
            <person name="Astvaldsson A."/>
            <person name="Peirasmaki D."/>
            <person name="Eckmann L."/>
            <person name="Andersson J.O."/>
            <person name="Svard S.G."/>
            <person name="Jerlstrom-Hultqvist J."/>
        </authorList>
    </citation>
    <scope>NUCLEOTIDE SEQUENCE [LARGE SCALE GENOMIC DNA]</scope>
    <source>
        <strain evidence="4 5">Roberts-Thomson</strain>
    </source>
</reference>